<accession>A0A813EXK5</accession>
<evidence type="ECO:0000313" key="1">
    <source>
        <dbReference type="EMBL" id="CAE8602543.1"/>
    </source>
</evidence>
<protein>
    <submittedName>
        <fullName evidence="1">Uncharacterized protein</fullName>
    </submittedName>
</protein>
<dbReference type="AlphaFoldDB" id="A0A813EXK5"/>
<dbReference type="Proteomes" id="UP000654075">
    <property type="component" value="Unassembled WGS sequence"/>
</dbReference>
<organism evidence="1 2">
    <name type="scientific">Polarella glacialis</name>
    <name type="common">Dinoflagellate</name>
    <dbReference type="NCBI Taxonomy" id="89957"/>
    <lineage>
        <taxon>Eukaryota</taxon>
        <taxon>Sar</taxon>
        <taxon>Alveolata</taxon>
        <taxon>Dinophyceae</taxon>
        <taxon>Suessiales</taxon>
        <taxon>Suessiaceae</taxon>
        <taxon>Polarella</taxon>
    </lineage>
</organism>
<gene>
    <name evidence="1" type="ORF">PGLA1383_LOCUS20784</name>
</gene>
<keyword evidence="2" id="KW-1185">Reference proteome</keyword>
<comment type="caution">
    <text evidence="1">The sequence shown here is derived from an EMBL/GenBank/DDBJ whole genome shotgun (WGS) entry which is preliminary data.</text>
</comment>
<evidence type="ECO:0000313" key="2">
    <source>
        <dbReference type="Proteomes" id="UP000654075"/>
    </source>
</evidence>
<reference evidence="1" key="1">
    <citation type="submission" date="2021-02" db="EMBL/GenBank/DDBJ databases">
        <authorList>
            <person name="Dougan E. K."/>
            <person name="Rhodes N."/>
            <person name="Thang M."/>
            <person name="Chan C."/>
        </authorList>
    </citation>
    <scope>NUCLEOTIDE SEQUENCE</scope>
</reference>
<sequence length="111" mass="12845">MPVSWRGCAVEIQIHTCPCSRHLYFTSELLGRACTAAGALTRTKGLHQEWVQQNGGAPQNEEQRTQWFQWLKQKNFDDDLIRQLYQEITSPPKDKKPKKKEMCICRRPGAT</sequence>
<dbReference type="EMBL" id="CAJNNV010014409">
    <property type="protein sequence ID" value="CAE8602543.1"/>
    <property type="molecule type" value="Genomic_DNA"/>
</dbReference>
<name>A0A813EXK5_POLGL</name>
<proteinExistence type="predicted"/>